<comment type="caution">
    <text evidence="3">The sequence shown here is derived from an EMBL/GenBank/DDBJ whole genome shotgun (WGS) entry which is preliminary data.</text>
</comment>
<feature type="transmembrane region" description="Helical" evidence="1">
    <location>
        <begin position="61"/>
        <end position="79"/>
    </location>
</feature>
<protein>
    <submittedName>
        <fullName evidence="3">CPBP family intramembrane metalloprotease</fullName>
        <ecNumber evidence="3">3.4.-.-</ecNumber>
    </submittedName>
</protein>
<dbReference type="EC" id="3.4.-.-" evidence="3"/>
<sequence length="236" mass="25498">MDEDLTPEHDSPDELMFVWACGFELAIGVVGLIVASIVGFDARAYLPRIEDVQPLPILKDIGIGIVASVPMLIVVYALLQIPHRSIDAIKRLSDAPTMKAILSFSYPELIVLSICAGIGEELAFRGCLLPWFTAIDDPSASIINPYDVGDGFAVALPSLLIAAIIFSSVAFGLLHPITKLYVVIASLMGVYFAMLLIVTESLLIPIVAHAAFDAIQFVIAKNSDEEEKDDDDSHTD</sequence>
<dbReference type="InterPro" id="IPR003675">
    <property type="entry name" value="Rce1/LyrA-like_dom"/>
</dbReference>
<keyword evidence="1" id="KW-0472">Membrane</keyword>
<keyword evidence="3" id="KW-0482">Metalloprotease</keyword>
<feature type="transmembrane region" description="Helical" evidence="1">
    <location>
        <begin position="180"/>
        <end position="198"/>
    </location>
</feature>
<feature type="transmembrane region" description="Helical" evidence="1">
    <location>
        <begin position="152"/>
        <end position="173"/>
    </location>
</feature>
<keyword evidence="3" id="KW-0378">Hydrolase</keyword>
<evidence type="ECO:0000259" key="2">
    <source>
        <dbReference type="Pfam" id="PF02517"/>
    </source>
</evidence>
<evidence type="ECO:0000313" key="3">
    <source>
        <dbReference type="EMBL" id="MDM4015793.1"/>
    </source>
</evidence>
<name>A0ABT7PH06_9BACT</name>
<feature type="transmembrane region" description="Helical" evidence="1">
    <location>
        <begin position="16"/>
        <end position="40"/>
    </location>
</feature>
<organism evidence="3 4">
    <name type="scientific">Roseiconus lacunae</name>
    <dbReference type="NCBI Taxonomy" id="2605694"/>
    <lineage>
        <taxon>Bacteria</taxon>
        <taxon>Pseudomonadati</taxon>
        <taxon>Planctomycetota</taxon>
        <taxon>Planctomycetia</taxon>
        <taxon>Pirellulales</taxon>
        <taxon>Pirellulaceae</taxon>
        <taxon>Roseiconus</taxon>
    </lineage>
</organism>
<dbReference type="PANTHER" id="PTHR43592">
    <property type="entry name" value="CAAX AMINO TERMINAL PROTEASE"/>
    <property type="match status" value="1"/>
</dbReference>
<keyword evidence="1" id="KW-1133">Transmembrane helix</keyword>
<dbReference type="Pfam" id="PF02517">
    <property type="entry name" value="Rce1-like"/>
    <property type="match status" value="1"/>
</dbReference>
<evidence type="ECO:0000313" key="4">
    <source>
        <dbReference type="Proteomes" id="UP001239462"/>
    </source>
</evidence>
<dbReference type="RefSeq" id="WP_289163310.1">
    <property type="nucleotide sequence ID" value="NZ_JASZZN010000006.1"/>
</dbReference>
<dbReference type="GO" id="GO:0008237">
    <property type="term" value="F:metallopeptidase activity"/>
    <property type="evidence" value="ECO:0007669"/>
    <property type="project" value="UniProtKB-KW"/>
</dbReference>
<dbReference type="PANTHER" id="PTHR43592:SF15">
    <property type="entry name" value="CAAX AMINO TERMINAL PROTEASE FAMILY PROTEIN"/>
    <property type="match status" value="1"/>
</dbReference>
<feature type="domain" description="CAAX prenyl protease 2/Lysostaphin resistance protein A-like" evidence="2">
    <location>
        <begin position="106"/>
        <end position="215"/>
    </location>
</feature>
<dbReference type="Proteomes" id="UP001239462">
    <property type="component" value="Unassembled WGS sequence"/>
</dbReference>
<evidence type="ECO:0000256" key="1">
    <source>
        <dbReference type="SAM" id="Phobius"/>
    </source>
</evidence>
<proteinExistence type="predicted"/>
<dbReference type="EMBL" id="JASZZN010000006">
    <property type="protein sequence ID" value="MDM4015793.1"/>
    <property type="molecule type" value="Genomic_DNA"/>
</dbReference>
<keyword evidence="1" id="KW-0812">Transmembrane</keyword>
<gene>
    <name evidence="3" type="ORF">QTN89_10155</name>
</gene>
<keyword evidence="3" id="KW-0645">Protease</keyword>
<reference evidence="3 4" key="1">
    <citation type="submission" date="2023-06" db="EMBL/GenBank/DDBJ databases">
        <title>Roseiconus lacunae JC819 isolated from Gulf of Mannar region, Tamil Nadu.</title>
        <authorList>
            <person name="Pk S."/>
            <person name="Ch S."/>
            <person name="Ch V.R."/>
        </authorList>
    </citation>
    <scope>NUCLEOTIDE SEQUENCE [LARGE SCALE GENOMIC DNA]</scope>
    <source>
        <strain evidence="3 4">JC819</strain>
    </source>
</reference>
<keyword evidence="4" id="KW-1185">Reference proteome</keyword>
<accession>A0ABT7PH06</accession>